<dbReference type="InterPro" id="IPR014942">
    <property type="entry name" value="AbiEii"/>
</dbReference>
<dbReference type="EMBL" id="NHMK01000007">
    <property type="protein sequence ID" value="OWL98452.1"/>
    <property type="molecule type" value="Genomic_DNA"/>
</dbReference>
<accession>A0A246BTD7</accession>
<evidence type="ECO:0000313" key="2">
    <source>
        <dbReference type="Proteomes" id="UP000197208"/>
    </source>
</evidence>
<comment type="caution">
    <text evidence="1">The sequence shown here is derived from an EMBL/GenBank/DDBJ whole genome shotgun (WGS) entry which is preliminary data.</text>
</comment>
<gene>
    <name evidence="1" type="ORF">CBQ26_01895</name>
</gene>
<dbReference type="AlphaFoldDB" id="A0A246BTD7"/>
<organism evidence="1 2">
    <name type="scientific">Deinococcus indicus</name>
    <dbReference type="NCBI Taxonomy" id="223556"/>
    <lineage>
        <taxon>Bacteria</taxon>
        <taxon>Thermotogati</taxon>
        <taxon>Deinococcota</taxon>
        <taxon>Deinococci</taxon>
        <taxon>Deinococcales</taxon>
        <taxon>Deinococcaceae</taxon>
        <taxon>Deinococcus</taxon>
    </lineage>
</organism>
<keyword evidence="2" id="KW-1185">Reference proteome</keyword>
<reference evidence="1 2" key="1">
    <citation type="submission" date="2017-05" db="EMBL/GenBank/DDBJ databases">
        <title>De novo genome assembly of Deniococcus indicus strain DR1.</title>
        <authorList>
            <person name="Chauhan D."/>
            <person name="Yennamalli R.M."/>
            <person name="Priyadarshini R."/>
        </authorList>
    </citation>
    <scope>NUCLEOTIDE SEQUENCE [LARGE SCALE GENOMIC DNA]</scope>
    <source>
        <strain evidence="1 2">DR1</strain>
    </source>
</reference>
<dbReference type="Proteomes" id="UP000197208">
    <property type="component" value="Unassembled WGS sequence"/>
</dbReference>
<name>A0A246BTD7_9DEIO</name>
<proteinExistence type="predicted"/>
<evidence type="ECO:0000313" key="1">
    <source>
        <dbReference type="EMBL" id="OWL98452.1"/>
    </source>
</evidence>
<dbReference type="Pfam" id="PF08843">
    <property type="entry name" value="AbiEii"/>
    <property type="match status" value="1"/>
</dbReference>
<sequence length="227" mass="25233">MDQAAQALHPLLDELVFVGGATVGLLLTDQAADAPRPTLDVDVTTRVPTRAAFNQLEQRLYELGFAPDQDGPICRYTKGALIIDVMSDDADIQGFSNPWYASAIDTAQTHRLPSGLRVRVMDAPHLVATKFVAWTTRGQRDMFHHDLEDILTVVDGRQELKDELDGAPTALQLFVQTEFTTLLQHPDFEETLLGFCRTDERTAIVLDRIRQLTGNSPGPRPRDTRPS</sequence>
<evidence type="ECO:0008006" key="3">
    <source>
        <dbReference type="Google" id="ProtNLM"/>
    </source>
</evidence>
<protein>
    <recommendedName>
        <fullName evidence="3">Nucleotidyl transferase AbiEii/AbiGii toxin family protein</fullName>
    </recommendedName>
</protein>